<dbReference type="RefSeq" id="WP_271089349.1">
    <property type="nucleotide sequence ID" value="NZ_JAPJZH010000005.1"/>
</dbReference>
<feature type="domain" description="Phytase-like" evidence="1">
    <location>
        <begin position="61"/>
        <end position="312"/>
    </location>
</feature>
<gene>
    <name evidence="2" type="ORF">OOZ53_09980</name>
</gene>
<keyword evidence="3" id="KW-1185">Reference proteome</keyword>
<evidence type="ECO:0000313" key="3">
    <source>
        <dbReference type="Proteomes" id="UP001148313"/>
    </source>
</evidence>
<reference evidence="2" key="1">
    <citation type="submission" date="2022-11" db="EMBL/GenBank/DDBJ databases">
        <title>Hoeflea poritis sp. nov., isolated from scleractinian coral Porites lutea.</title>
        <authorList>
            <person name="Zhang G."/>
            <person name="Wei Q."/>
            <person name="Cai L."/>
        </authorList>
    </citation>
    <scope>NUCLEOTIDE SEQUENCE</scope>
    <source>
        <strain evidence="2">E7-10</strain>
    </source>
</reference>
<dbReference type="EMBL" id="JAPJZH010000005">
    <property type="protein sequence ID" value="MDA4845677.1"/>
    <property type="molecule type" value="Genomic_DNA"/>
</dbReference>
<sequence length="332" mass="36053">MALAAVLAAVPVSAGAKDEKLHQISVEATQIPKFKVRSNQTVFGDLEYLGGIEISSSEDIFGGLSALRLLGDRSRFIGVLDTGHWIAGRLERDSEGRLSGIADLRAAAMRDKAGRVIEARWRADAEGLAVDGEDVFVSFERRHRIERYRLDAVPLASPVADVPQPIPTHEFRNNRGLEALARAPAGSPLDGALVAVSEKSLDKKGDIFAAIVTGPEKGVFFVRRYPPFDVTDGDFLPNGDLLLLERRFSIAEGVGMRIRRIAAEDVAPGKTVDGPVLIEADFGEQIDNMESLDVFEASDGGTRILLASDDNHSILQRNLILEFALVEEENAN</sequence>
<proteinExistence type="predicted"/>
<dbReference type="Pfam" id="PF13449">
    <property type="entry name" value="Phytase-like"/>
    <property type="match status" value="1"/>
</dbReference>
<comment type="caution">
    <text evidence="2">The sequence shown here is derived from an EMBL/GenBank/DDBJ whole genome shotgun (WGS) entry which is preliminary data.</text>
</comment>
<evidence type="ECO:0000259" key="1">
    <source>
        <dbReference type="Pfam" id="PF13449"/>
    </source>
</evidence>
<dbReference type="InterPro" id="IPR027372">
    <property type="entry name" value="Phytase-like_dom"/>
</dbReference>
<organism evidence="2 3">
    <name type="scientific">Hoeflea poritis</name>
    <dbReference type="NCBI Taxonomy" id="2993659"/>
    <lineage>
        <taxon>Bacteria</taxon>
        <taxon>Pseudomonadati</taxon>
        <taxon>Pseudomonadota</taxon>
        <taxon>Alphaproteobacteria</taxon>
        <taxon>Hyphomicrobiales</taxon>
        <taxon>Rhizobiaceae</taxon>
        <taxon>Hoeflea</taxon>
    </lineage>
</organism>
<dbReference type="Proteomes" id="UP001148313">
    <property type="component" value="Unassembled WGS sequence"/>
</dbReference>
<accession>A0ABT4VNJ1</accession>
<dbReference type="PIRSF" id="PIRSF031900">
    <property type="entry name" value="UCP031900"/>
    <property type="match status" value="1"/>
</dbReference>
<dbReference type="InterPro" id="IPR014567">
    <property type="entry name" value="UCP031900"/>
</dbReference>
<protein>
    <submittedName>
        <fullName evidence="2">Esterase-like activity of phytase family protein</fullName>
    </submittedName>
</protein>
<name>A0ABT4VNJ1_9HYPH</name>
<evidence type="ECO:0000313" key="2">
    <source>
        <dbReference type="EMBL" id="MDA4845677.1"/>
    </source>
</evidence>